<accession>A0A2P0VPC4</accession>
<dbReference type="Proteomes" id="UP000244773">
    <property type="component" value="Segment"/>
</dbReference>
<protein>
    <submittedName>
        <fullName evidence="1">Uncharacterized protein</fullName>
    </submittedName>
</protein>
<proteinExistence type="predicted"/>
<keyword evidence="2" id="KW-1185">Reference proteome</keyword>
<evidence type="ECO:0000313" key="2">
    <source>
        <dbReference type="Proteomes" id="UP000244773"/>
    </source>
</evidence>
<reference evidence="1" key="1">
    <citation type="journal article" date="2018" name="Virology">
        <title>A giant virus infecting green algae encodes key fermentation genes.</title>
        <authorList>
            <person name="Schvarcz C.R."/>
            <person name="Steward G.F."/>
        </authorList>
    </citation>
    <scope>NUCLEOTIDE SEQUENCE [LARGE SCALE GENOMIC DNA]</scope>
</reference>
<evidence type="ECO:0000313" key="1">
    <source>
        <dbReference type="EMBL" id="AUF82639.1"/>
    </source>
</evidence>
<sequence>MVPPTLIRAAIPLRRMESILKSCGTPATLNFKFDGHNYIANTIIKFSREQFYWYEIHDCHGDKIMELRFSCKGP</sequence>
<name>A0A2P0VPC4_9VIRU</name>
<dbReference type="EMBL" id="KY322437">
    <property type="protein sequence ID" value="AUF82639.1"/>
    <property type="molecule type" value="Genomic_DNA"/>
</dbReference>
<organism evidence="1">
    <name type="scientific">Tetraselmis virus 1</name>
    <dbReference type="NCBI Taxonomy" id="2060617"/>
    <lineage>
        <taxon>Viruses</taxon>
        <taxon>Varidnaviria</taxon>
        <taxon>Bamfordvirae</taxon>
        <taxon>Nucleocytoviricota</taxon>
        <taxon>Megaviricetes</taxon>
        <taxon>Imitervirales</taxon>
        <taxon>Allomimiviridae</taxon>
        <taxon>Oceanusvirus</taxon>
        <taxon>Oceanusvirus kaneohense</taxon>
    </lineage>
</organism>
<gene>
    <name evidence="1" type="ORF">TetV_557</name>
</gene>